<dbReference type="PANTHER" id="PTHR30514">
    <property type="entry name" value="GLUCOKINASE"/>
    <property type="match status" value="1"/>
</dbReference>
<dbReference type="InterPro" id="IPR000281">
    <property type="entry name" value="HTH_RpiR"/>
</dbReference>
<dbReference type="GO" id="GO:0003677">
    <property type="term" value="F:DNA binding"/>
    <property type="evidence" value="ECO:0007669"/>
    <property type="project" value="UniProtKB-KW"/>
</dbReference>
<sequence length="257" mass="30128">KKKGDIFMQERINNAQNKLTTTDFNVLNYLMTNKQKIQNQSIHEITEKTFTSSASIVRLAKKLGFSGFSEMKYYIKSELEDNSEQFKSSISLLEQDIKDTLNLISEQNLQPICKQIQNTNQIYCYGTDWGEKNATSYLTRNFLACNIFMYQFPSVTEFLWTLDQIKENDLIIILSFSGNNEDLQRLIPLLKVKNVPILSITPLSGNFLSSEATYRLYYKATHLDINKTELTEYNFYSSLNILIDFLFRYYHENYFLE</sequence>
<proteinExistence type="predicted"/>
<feature type="non-terminal residue" evidence="5">
    <location>
        <position position="1"/>
    </location>
</feature>
<dbReference type="InterPro" id="IPR047640">
    <property type="entry name" value="RpiR-like"/>
</dbReference>
<name>A0A921KDX3_SPOPS</name>
<dbReference type="PANTHER" id="PTHR30514:SF1">
    <property type="entry name" value="HTH-TYPE TRANSCRIPTIONAL REGULATOR HEXR-RELATED"/>
    <property type="match status" value="1"/>
</dbReference>
<protein>
    <submittedName>
        <fullName evidence="5">MurR/RpiR family transcriptional regulator</fullName>
    </submittedName>
</protein>
<dbReference type="Pfam" id="PF01418">
    <property type="entry name" value="HTH_6"/>
    <property type="match status" value="1"/>
</dbReference>
<dbReference type="InterPro" id="IPR035472">
    <property type="entry name" value="RpiR-like_SIS"/>
</dbReference>
<evidence type="ECO:0000256" key="3">
    <source>
        <dbReference type="ARBA" id="ARBA00023163"/>
    </source>
</evidence>
<dbReference type="Gene3D" id="1.10.10.10">
    <property type="entry name" value="Winged helix-like DNA-binding domain superfamily/Winged helix DNA-binding domain"/>
    <property type="match status" value="1"/>
</dbReference>
<dbReference type="GO" id="GO:1901135">
    <property type="term" value="P:carbohydrate derivative metabolic process"/>
    <property type="evidence" value="ECO:0007669"/>
    <property type="project" value="InterPro"/>
</dbReference>
<dbReference type="PROSITE" id="PS51071">
    <property type="entry name" value="HTH_RPIR"/>
    <property type="match status" value="1"/>
</dbReference>
<dbReference type="Pfam" id="PF01380">
    <property type="entry name" value="SIS"/>
    <property type="match status" value="1"/>
</dbReference>
<evidence type="ECO:0000259" key="4">
    <source>
        <dbReference type="PROSITE" id="PS51071"/>
    </source>
</evidence>
<dbReference type="InterPro" id="IPR009057">
    <property type="entry name" value="Homeodomain-like_sf"/>
</dbReference>
<evidence type="ECO:0000313" key="5">
    <source>
        <dbReference type="EMBL" id="HJF32578.1"/>
    </source>
</evidence>
<comment type="caution">
    <text evidence="5">The sequence shown here is derived from an EMBL/GenBank/DDBJ whole genome shotgun (WGS) entry which is preliminary data.</text>
</comment>
<dbReference type="GO" id="GO:0097367">
    <property type="term" value="F:carbohydrate derivative binding"/>
    <property type="evidence" value="ECO:0007669"/>
    <property type="project" value="InterPro"/>
</dbReference>
<dbReference type="Gene3D" id="3.40.50.10490">
    <property type="entry name" value="Glucose-6-phosphate isomerase like protein, domain 1"/>
    <property type="match status" value="1"/>
</dbReference>
<dbReference type="InterPro" id="IPR036388">
    <property type="entry name" value="WH-like_DNA-bd_sf"/>
</dbReference>
<feature type="domain" description="HTH rpiR-type" evidence="4">
    <location>
        <begin position="6"/>
        <end position="82"/>
    </location>
</feature>
<gene>
    <name evidence="5" type="ORF">K8V56_12495</name>
</gene>
<keyword evidence="1" id="KW-0805">Transcription regulation</keyword>
<evidence type="ECO:0000256" key="1">
    <source>
        <dbReference type="ARBA" id="ARBA00023015"/>
    </source>
</evidence>
<dbReference type="Proteomes" id="UP000698173">
    <property type="component" value="Unassembled WGS sequence"/>
</dbReference>
<dbReference type="InterPro" id="IPR001347">
    <property type="entry name" value="SIS_dom"/>
</dbReference>
<dbReference type="SUPFAM" id="SSF46689">
    <property type="entry name" value="Homeodomain-like"/>
    <property type="match status" value="1"/>
</dbReference>
<dbReference type="InterPro" id="IPR046348">
    <property type="entry name" value="SIS_dom_sf"/>
</dbReference>
<keyword evidence="3" id="KW-0804">Transcription</keyword>
<keyword evidence="2" id="KW-0238">DNA-binding</keyword>
<reference evidence="5" key="2">
    <citation type="submission" date="2021-09" db="EMBL/GenBank/DDBJ databases">
        <authorList>
            <person name="Gilroy R."/>
        </authorList>
    </citation>
    <scope>NUCLEOTIDE SEQUENCE</scope>
    <source>
        <strain evidence="5">CHK171-7178</strain>
    </source>
</reference>
<dbReference type="SUPFAM" id="SSF53697">
    <property type="entry name" value="SIS domain"/>
    <property type="match status" value="1"/>
</dbReference>
<evidence type="ECO:0000256" key="2">
    <source>
        <dbReference type="ARBA" id="ARBA00023125"/>
    </source>
</evidence>
<dbReference type="GO" id="GO:0003700">
    <property type="term" value="F:DNA-binding transcription factor activity"/>
    <property type="evidence" value="ECO:0007669"/>
    <property type="project" value="InterPro"/>
</dbReference>
<dbReference type="CDD" id="cd05013">
    <property type="entry name" value="SIS_RpiR"/>
    <property type="match status" value="1"/>
</dbReference>
<reference evidence="5" key="1">
    <citation type="journal article" date="2021" name="PeerJ">
        <title>Extensive microbial diversity within the chicken gut microbiome revealed by metagenomics and culture.</title>
        <authorList>
            <person name="Gilroy R."/>
            <person name="Ravi A."/>
            <person name="Getino M."/>
            <person name="Pursley I."/>
            <person name="Horton D.L."/>
            <person name="Alikhan N.F."/>
            <person name="Baker D."/>
            <person name="Gharbi K."/>
            <person name="Hall N."/>
            <person name="Watson M."/>
            <person name="Adriaenssens E.M."/>
            <person name="Foster-Nyarko E."/>
            <person name="Jarju S."/>
            <person name="Secka A."/>
            <person name="Antonio M."/>
            <person name="Oren A."/>
            <person name="Chaudhuri R.R."/>
            <person name="La Ragione R."/>
            <person name="Hildebrand F."/>
            <person name="Pallen M.J."/>
        </authorList>
    </citation>
    <scope>NUCLEOTIDE SEQUENCE</scope>
    <source>
        <strain evidence="5">CHK171-7178</strain>
    </source>
</reference>
<evidence type="ECO:0000313" key="6">
    <source>
        <dbReference type="Proteomes" id="UP000698173"/>
    </source>
</evidence>
<organism evidence="5 6">
    <name type="scientific">Sporosarcina psychrophila</name>
    <name type="common">Bacillus psychrophilus</name>
    <dbReference type="NCBI Taxonomy" id="1476"/>
    <lineage>
        <taxon>Bacteria</taxon>
        <taxon>Bacillati</taxon>
        <taxon>Bacillota</taxon>
        <taxon>Bacilli</taxon>
        <taxon>Bacillales</taxon>
        <taxon>Caryophanaceae</taxon>
        <taxon>Sporosarcina</taxon>
    </lineage>
</organism>
<dbReference type="AlphaFoldDB" id="A0A921KDX3"/>
<dbReference type="EMBL" id="DYWT01000201">
    <property type="protein sequence ID" value="HJF32578.1"/>
    <property type="molecule type" value="Genomic_DNA"/>
</dbReference>
<accession>A0A921KDX3</accession>